<evidence type="ECO:0000313" key="2">
    <source>
        <dbReference type="Proteomes" id="UP000279275"/>
    </source>
</evidence>
<keyword evidence="2" id="KW-1185">Reference proteome</keyword>
<gene>
    <name evidence="1" type="ORF">EBN03_19480</name>
</gene>
<accession>A0A3M2KZE0</accession>
<evidence type="ECO:0000313" key="1">
    <source>
        <dbReference type="EMBL" id="RMI30839.1"/>
    </source>
</evidence>
<organism evidence="1 2">
    <name type="scientific">Nocardia stercoris</name>
    <dbReference type="NCBI Taxonomy" id="2483361"/>
    <lineage>
        <taxon>Bacteria</taxon>
        <taxon>Bacillati</taxon>
        <taxon>Actinomycetota</taxon>
        <taxon>Actinomycetes</taxon>
        <taxon>Mycobacteriales</taxon>
        <taxon>Nocardiaceae</taxon>
        <taxon>Nocardia</taxon>
    </lineage>
</organism>
<protein>
    <submittedName>
        <fullName evidence="1">DUF2505 domain-containing protein</fullName>
    </submittedName>
</protein>
<proteinExistence type="predicted"/>
<dbReference type="Pfam" id="PF10698">
    <property type="entry name" value="DUF2505"/>
    <property type="match status" value="1"/>
</dbReference>
<dbReference type="AlphaFoldDB" id="A0A3M2KZE0"/>
<dbReference type="EMBL" id="RFFH01000008">
    <property type="protein sequence ID" value="RMI30839.1"/>
    <property type="molecule type" value="Genomic_DNA"/>
</dbReference>
<name>A0A3M2KZE0_9NOCA</name>
<reference evidence="1 2" key="1">
    <citation type="submission" date="2018-10" db="EMBL/GenBank/DDBJ databases">
        <title>Isolation from cow dung.</title>
        <authorList>
            <person name="Ling L."/>
        </authorList>
    </citation>
    <scope>NUCLEOTIDE SEQUENCE [LARGE SCALE GENOMIC DNA]</scope>
    <source>
        <strain evidence="1 2">NEAU-LL90</strain>
    </source>
</reference>
<dbReference type="InterPro" id="IPR019639">
    <property type="entry name" value="DUF2505"/>
</dbReference>
<comment type="caution">
    <text evidence="1">The sequence shown here is derived from an EMBL/GenBank/DDBJ whole genome shotgun (WGS) entry which is preliminary data.</text>
</comment>
<dbReference type="OrthoDB" id="4709096at2"/>
<dbReference type="RefSeq" id="WP_122189507.1">
    <property type="nucleotide sequence ID" value="NZ_RFFH01000008.1"/>
</dbReference>
<sequence>MVRRLDYSARYPLRTSHELYATLADQDYWEARMAEMRKHSPNHLTAFSVSENGIRAEVRHVVPRDLLPDLARTVLRKDMEITRVENYGPEGAQVEGSYTATIPSAPGSLGGTMRLFTTETGCTLRYSSVAKVNIPFVNRSLEQLILVNLVELFRAEAEFTEQWLSERKPVGEPG</sequence>
<dbReference type="Proteomes" id="UP000279275">
    <property type="component" value="Unassembled WGS sequence"/>
</dbReference>